<protein>
    <submittedName>
        <fullName evidence="3">Uncharacterized protein</fullName>
    </submittedName>
</protein>
<feature type="signal peptide" evidence="2">
    <location>
        <begin position="1"/>
        <end position="21"/>
    </location>
</feature>
<feature type="chain" id="PRO_5007494554" evidence="2">
    <location>
        <begin position="22"/>
        <end position="72"/>
    </location>
</feature>
<keyword evidence="4" id="KW-1185">Reference proteome</keyword>
<proteinExistence type="predicted"/>
<dbReference type="Proteomes" id="UP000073816">
    <property type="component" value="Chromosome"/>
</dbReference>
<dbReference type="RefSeq" id="WP_082792252.1">
    <property type="nucleotide sequence ID" value="NZ_CP012836.1"/>
</dbReference>
<evidence type="ECO:0000313" key="3">
    <source>
        <dbReference type="EMBL" id="AMQ57618.1"/>
    </source>
</evidence>
<keyword evidence="2" id="KW-0732">Signal</keyword>
<sequence>MKKLRSILVLALALGFVTSLTLTSCGGKKEEATEQMEGEHPEDGGEHPSDEAGSEHPSEGGEHPASDTTITH</sequence>
<dbReference type="KEGG" id="alm:AO498_14295"/>
<organism evidence="3 4">
    <name type="scientific">Algoriphagus sanaruensis</name>
    <dbReference type="NCBI Taxonomy" id="1727163"/>
    <lineage>
        <taxon>Bacteria</taxon>
        <taxon>Pseudomonadati</taxon>
        <taxon>Bacteroidota</taxon>
        <taxon>Cytophagia</taxon>
        <taxon>Cytophagales</taxon>
        <taxon>Cyclobacteriaceae</taxon>
        <taxon>Algoriphagus</taxon>
    </lineage>
</organism>
<dbReference type="STRING" id="1727163.AO498_14295"/>
<name>A0A142ER63_9BACT</name>
<gene>
    <name evidence="3" type="ORF">AO498_14295</name>
</gene>
<feature type="region of interest" description="Disordered" evidence="1">
    <location>
        <begin position="24"/>
        <end position="72"/>
    </location>
</feature>
<dbReference type="PATRIC" id="fig|1727163.4.peg.3002"/>
<dbReference type="EMBL" id="CP012836">
    <property type="protein sequence ID" value="AMQ57618.1"/>
    <property type="molecule type" value="Genomic_DNA"/>
</dbReference>
<feature type="compositionally biased region" description="Basic and acidic residues" evidence="1">
    <location>
        <begin position="27"/>
        <end position="65"/>
    </location>
</feature>
<evidence type="ECO:0000256" key="1">
    <source>
        <dbReference type="SAM" id="MobiDB-lite"/>
    </source>
</evidence>
<reference evidence="3 4" key="2">
    <citation type="journal article" date="2016" name="Genome Announc.">
        <title>Complete Genome Sequence of Algoriphagus sp. Strain M8-2, Isolated from a Brackish Lake.</title>
        <authorList>
            <person name="Muraguchi Y."/>
            <person name="Kushimoto K."/>
            <person name="Ohtsubo Y."/>
            <person name="Suzuki T."/>
            <person name="Dohra H."/>
            <person name="Kimbara K."/>
            <person name="Shintani M."/>
        </authorList>
    </citation>
    <scope>NUCLEOTIDE SEQUENCE [LARGE SCALE GENOMIC DNA]</scope>
    <source>
        <strain evidence="3 4">M8-2</strain>
    </source>
</reference>
<evidence type="ECO:0000313" key="4">
    <source>
        <dbReference type="Proteomes" id="UP000073816"/>
    </source>
</evidence>
<evidence type="ECO:0000256" key="2">
    <source>
        <dbReference type="SAM" id="SignalP"/>
    </source>
</evidence>
<accession>A0A142ER63</accession>
<reference evidence="4" key="1">
    <citation type="submission" date="2015-09" db="EMBL/GenBank/DDBJ databases">
        <title>Complete sequence of Algoriphagus sp. M8-2.</title>
        <authorList>
            <person name="Shintani M."/>
        </authorList>
    </citation>
    <scope>NUCLEOTIDE SEQUENCE [LARGE SCALE GENOMIC DNA]</scope>
    <source>
        <strain evidence="4">M8-2</strain>
    </source>
</reference>
<dbReference type="PROSITE" id="PS51257">
    <property type="entry name" value="PROKAR_LIPOPROTEIN"/>
    <property type="match status" value="1"/>
</dbReference>
<dbReference type="AlphaFoldDB" id="A0A142ER63"/>